<organism evidence="2 3">
    <name type="scientific">Paxillus rubicundulus Ve08.2h10</name>
    <dbReference type="NCBI Taxonomy" id="930991"/>
    <lineage>
        <taxon>Eukaryota</taxon>
        <taxon>Fungi</taxon>
        <taxon>Dikarya</taxon>
        <taxon>Basidiomycota</taxon>
        <taxon>Agaricomycotina</taxon>
        <taxon>Agaricomycetes</taxon>
        <taxon>Agaricomycetidae</taxon>
        <taxon>Boletales</taxon>
        <taxon>Paxilineae</taxon>
        <taxon>Paxillaceae</taxon>
        <taxon>Paxillus</taxon>
    </lineage>
</organism>
<feature type="non-terminal residue" evidence="2">
    <location>
        <position position="231"/>
    </location>
</feature>
<dbReference type="AlphaFoldDB" id="A0A0D0CZX8"/>
<sequence length="231" mass="26284">MDEKGNQMGGGCNGIGLKFIFLAEEKENYHQHSDNLELVTIIECAIISSVQRFSNPSLVLSIATSSTGWTDWDTCKHWFTDIFVPEAEKHHVDKEKPIILTLDGHDSHEMRKIKQAAYKHYIIIIALPSKTTHKLQPLDVEVFSSIQRQWSTYCDEQLGQGVRITRYNFIQEYLATCFVITPTLVQKAFTNTRIYPLNTTLFHERDFAPSLASSSVATFPMPYPDEVPSSP</sequence>
<dbReference type="Pfam" id="PF03184">
    <property type="entry name" value="DDE_1"/>
    <property type="match status" value="1"/>
</dbReference>
<dbReference type="HOGENOM" id="CLU_013929_2_0_1"/>
<gene>
    <name evidence="2" type="ORF">PAXRUDRAFT_796294</name>
</gene>
<reference evidence="3" key="2">
    <citation type="submission" date="2015-01" db="EMBL/GenBank/DDBJ databases">
        <title>Evolutionary Origins and Diversification of the Mycorrhizal Mutualists.</title>
        <authorList>
            <consortium name="DOE Joint Genome Institute"/>
            <consortium name="Mycorrhizal Genomics Consortium"/>
            <person name="Kohler A."/>
            <person name="Kuo A."/>
            <person name="Nagy L.G."/>
            <person name="Floudas D."/>
            <person name="Copeland A."/>
            <person name="Barry K.W."/>
            <person name="Cichocki N."/>
            <person name="Veneault-Fourrey C."/>
            <person name="LaButti K."/>
            <person name="Lindquist E.A."/>
            <person name="Lipzen A."/>
            <person name="Lundell T."/>
            <person name="Morin E."/>
            <person name="Murat C."/>
            <person name="Riley R."/>
            <person name="Ohm R."/>
            <person name="Sun H."/>
            <person name="Tunlid A."/>
            <person name="Henrissat B."/>
            <person name="Grigoriev I.V."/>
            <person name="Hibbett D.S."/>
            <person name="Martin F."/>
        </authorList>
    </citation>
    <scope>NUCLEOTIDE SEQUENCE [LARGE SCALE GENOMIC DNA]</scope>
    <source>
        <strain evidence="3">Ve08.2h10</strain>
    </source>
</reference>
<protein>
    <recommendedName>
        <fullName evidence="1">DDE-1 domain-containing protein</fullName>
    </recommendedName>
</protein>
<reference evidence="2 3" key="1">
    <citation type="submission" date="2014-04" db="EMBL/GenBank/DDBJ databases">
        <authorList>
            <consortium name="DOE Joint Genome Institute"/>
            <person name="Kuo A."/>
            <person name="Kohler A."/>
            <person name="Jargeat P."/>
            <person name="Nagy L.G."/>
            <person name="Floudas D."/>
            <person name="Copeland A."/>
            <person name="Barry K.W."/>
            <person name="Cichocki N."/>
            <person name="Veneault-Fourrey C."/>
            <person name="LaButti K."/>
            <person name="Lindquist E.A."/>
            <person name="Lipzen A."/>
            <person name="Lundell T."/>
            <person name="Morin E."/>
            <person name="Murat C."/>
            <person name="Sun H."/>
            <person name="Tunlid A."/>
            <person name="Henrissat B."/>
            <person name="Grigoriev I.V."/>
            <person name="Hibbett D.S."/>
            <person name="Martin F."/>
            <person name="Nordberg H.P."/>
            <person name="Cantor M.N."/>
            <person name="Hua S.X."/>
        </authorList>
    </citation>
    <scope>NUCLEOTIDE SEQUENCE [LARGE SCALE GENOMIC DNA]</scope>
    <source>
        <strain evidence="2 3">Ve08.2h10</strain>
    </source>
</reference>
<feature type="domain" description="DDE-1" evidence="1">
    <location>
        <begin position="33"/>
        <end position="154"/>
    </location>
</feature>
<dbReference type="EMBL" id="KN830135">
    <property type="protein sequence ID" value="KIK73069.1"/>
    <property type="molecule type" value="Genomic_DNA"/>
</dbReference>
<evidence type="ECO:0000313" key="2">
    <source>
        <dbReference type="EMBL" id="KIK73069.1"/>
    </source>
</evidence>
<evidence type="ECO:0000259" key="1">
    <source>
        <dbReference type="Pfam" id="PF03184"/>
    </source>
</evidence>
<dbReference type="OrthoDB" id="2646666at2759"/>
<dbReference type="InParanoid" id="A0A0D0CZX8"/>
<keyword evidence="3" id="KW-1185">Reference proteome</keyword>
<dbReference type="InterPro" id="IPR004875">
    <property type="entry name" value="DDE_SF_endonuclease_dom"/>
</dbReference>
<proteinExistence type="predicted"/>
<dbReference type="GO" id="GO:0003676">
    <property type="term" value="F:nucleic acid binding"/>
    <property type="evidence" value="ECO:0007669"/>
    <property type="project" value="InterPro"/>
</dbReference>
<evidence type="ECO:0000313" key="3">
    <source>
        <dbReference type="Proteomes" id="UP000054538"/>
    </source>
</evidence>
<dbReference type="STRING" id="930991.A0A0D0CZX8"/>
<name>A0A0D0CZX8_9AGAM</name>
<accession>A0A0D0CZX8</accession>
<dbReference type="Proteomes" id="UP000054538">
    <property type="component" value="Unassembled WGS sequence"/>
</dbReference>